<dbReference type="Gene3D" id="3.40.630.30">
    <property type="match status" value="1"/>
</dbReference>
<protein>
    <submittedName>
        <fullName evidence="4">GNAT family N-acetyltransferase</fullName>
    </submittedName>
</protein>
<dbReference type="CDD" id="cd04301">
    <property type="entry name" value="NAT_SF"/>
    <property type="match status" value="1"/>
</dbReference>
<evidence type="ECO:0000256" key="2">
    <source>
        <dbReference type="ARBA" id="ARBA00023315"/>
    </source>
</evidence>
<dbReference type="EMBL" id="VICH01000011">
    <property type="protein sequence ID" value="TQV66216.1"/>
    <property type="molecule type" value="Genomic_DNA"/>
</dbReference>
<dbReference type="RefSeq" id="WP_142854547.1">
    <property type="nucleotide sequence ID" value="NZ_ML660025.1"/>
</dbReference>
<accession>A0A545SMY6</accession>
<feature type="domain" description="N-acetyltransferase" evidence="3">
    <location>
        <begin position="1"/>
        <end position="140"/>
    </location>
</feature>
<keyword evidence="5" id="KW-1185">Reference proteome</keyword>
<keyword evidence="2" id="KW-0012">Acyltransferase</keyword>
<evidence type="ECO:0000313" key="5">
    <source>
        <dbReference type="Proteomes" id="UP000315816"/>
    </source>
</evidence>
<dbReference type="GO" id="GO:0016747">
    <property type="term" value="F:acyltransferase activity, transferring groups other than amino-acyl groups"/>
    <property type="evidence" value="ECO:0007669"/>
    <property type="project" value="InterPro"/>
</dbReference>
<evidence type="ECO:0000313" key="4">
    <source>
        <dbReference type="EMBL" id="TQV66216.1"/>
    </source>
</evidence>
<dbReference type="OrthoDB" id="9804026at2"/>
<dbReference type="PANTHER" id="PTHR43877">
    <property type="entry name" value="AMINOALKYLPHOSPHONATE N-ACETYLTRANSFERASE-RELATED-RELATED"/>
    <property type="match status" value="1"/>
</dbReference>
<keyword evidence="1 4" id="KW-0808">Transferase</keyword>
<comment type="caution">
    <text evidence="4">The sequence shown here is derived from an EMBL/GenBank/DDBJ whole genome shotgun (WGS) entry which is preliminary data.</text>
</comment>
<dbReference type="SUPFAM" id="SSF55729">
    <property type="entry name" value="Acyl-CoA N-acyltransferases (Nat)"/>
    <property type="match status" value="1"/>
</dbReference>
<dbReference type="InterPro" id="IPR000182">
    <property type="entry name" value="GNAT_dom"/>
</dbReference>
<dbReference type="AlphaFoldDB" id="A0A545SMY6"/>
<dbReference type="Pfam" id="PF00583">
    <property type="entry name" value="Acetyltransf_1"/>
    <property type="match status" value="1"/>
</dbReference>
<evidence type="ECO:0000259" key="3">
    <source>
        <dbReference type="PROSITE" id="PS51186"/>
    </source>
</evidence>
<dbReference type="PANTHER" id="PTHR43877:SF2">
    <property type="entry name" value="AMINOALKYLPHOSPHONATE N-ACETYLTRANSFERASE-RELATED"/>
    <property type="match status" value="1"/>
</dbReference>
<name>A0A545SMY6_9RHOB</name>
<evidence type="ECO:0000256" key="1">
    <source>
        <dbReference type="ARBA" id="ARBA00022679"/>
    </source>
</evidence>
<proteinExistence type="predicted"/>
<organism evidence="4 5">
    <name type="scientific">Aliiroseovarius halocynthiae</name>
    <dbReference type="NCBI Taxonomy" id="985055"/>
    <lineage>
        <taxon>Bacteria</taxon>
        <taxon>Pseudomonadati</taxon>
        <taxon>Pseudomonadota</taxon>
        <taxon>Alphaproteobacteria</taxon>
        <taxon>Rhodobacterales</taxon>
        <taxon>Paracoccaceae</taxon>
        <taxon>Aliiroseovarius</taxon>
    </lineage>
</organism>
<dbReference type="PROSITE" id="PS51186">
    <property type="entry name" value="GNAT"/>
    <property type="match status" value="1"/>
</dbReference>
<reference evidence="4 5" key="1">
    <citation type="submission" date="2019-06" db="EMBL/GenBank/DDBJ databases">
        <title>A novel species of marine bacteria.</title>
        <authorList>
            <person name="Wang Y."/>
        </authorList>
    </citation>
    <scope>NUCLEOTIDE SEQUENCE [LARGE SCALE GENOMIC DNA]</scope>
    <source>
        <strain evidence="4 5">MA1-10</strain>
    </source>
</reference>
<gene>
    <name evidence="4" type="ORF">FIL88_14265</name>
</gene>
<dbReference type="InterPro" id="IPR016181">
    <property type="entry name" value="Acyl_CoA_acyltransferase"/>
</dbReference>
<dbReference type="InterPro" id="IPR050832">
    <property type="entry name" value="Bact_Acetyltransf"/>
</dbReference>
<dbReference type="Proteomes" id="UP000315816">
    <property type="component" value="Unassembled WGS sequence"/>
</dbReference>
<sequence length="140" mass="15095">MTHPDPQTLSDIHMAAFSTARGWSAKEIAGLLTSPHVFTATIPDGFVMGRVIVDEAELLTIAVSPAAQGQGFGATLLADFERIAFQRGATRALLEVATDNFSALALYRRAGWIACGSRHAYYTRPDGTTCDAVLMERHLT</sequence>